<feature type="transmembrane region" description="Helical" evidence="6">
    <location>
        <begin position="214"/>
        <end position="230"/>
    </location>
</feature>
<keyword evidence="5 6" id="KW-0472">Membrane</keyword>
<reference evidence="7 10" key="2">
    <citation type="submission" date="2021-01" db="EMBL/GenBank/DDBJ databases">
        <title>FDA dAtabase for Regulatory Grade micrObial Sequences (FDA-ARGOS): Supporting development and validation of Infectious Disease Dx tests.</title>
        <authorList>
            <person name="Sproer C."/>
            <person name="Gronow S."/>
            <person name="Severitt S."/>
            <person name="Schroder I."/>
            <person name="Tallon L."/>
            <person name="Sadzewicz L."/>
            <person name="Zhao X."/>
            <person name="Boylan J."/>
            <person name="Ott S."/>
            <person name="Bowen H."/>
            <person name="Vavikolanu K."/>
            <person name="Mehta A."/>
            <person name="Aluvathingal J."/>
            <person name="Nadendla S."/>
            <person name="Lowell S."/>
            <person name="Myers T."/>
            <person name="Yan Y."/>
            <person name="Sichtig H."/>
        </authorList>
    </citation>
    <scope>NUCLEOTIDE SEQUENCE [LARGE SCALE GENOMIC DNA]</scope>
    <source>
        <strain evidence="7 10">FDAARGOS_1148</strain>
    </source>
</reference>
<dbReference type="PANTHER" id="PTHR34857">
    <property type="entry name" value="SLL0384 PROTEIN"/>
    <property type="match status" value="1"/>
</dbReference>
<dbReference type="InterPro" id="IPR051611">
    <property type="entry name" value="ECF_transporter_component"/>
</dbReference>
<keyword evidence="3 6" id="KW-0812">Transmembrane</keyword>
<protein>
    <submittedName>
        <fullName evidence="8">Energy-coupling factor transporter transmembrane protein EcfT</fullName>
    </submittedName>
</protein>
<dbReference type="CDD" id="cd16914">
    <property type="entry name" value="EcfT"/>
    <property type="match status" value="1"/>
</dbReference>
<dbReference type="InterPro" id="IPR003339">
    <property type="entry name" value="ABC/ECF_trnsptr_transmembrane"/>
</dbReference>
<evidence type="ECO:0000256" key="3">
    <source>
        <dbReference type="ARBA" id="ARBA00022692"/>
    </source>
</evidence>
<comment type="subcellular location">
    <subcellularLocation>
        <location evidence="1">Membrane</location>
        <topology evidence="1">Multi-pass membrane protein</topology>
    </subcellularLocation>
</comment>
<keyword evidence="10" id="KW-1185">Reference proteome</keyword>
<accession>A0A143PBI2</accession>
<name>A0A143PBI2_9STAP</name>
<evidence type="ECO:0000256" key="1">
    <source>
        <dbReference type="ARBA" id="ARBA00004141"/>
    </source>
</evidence>
<gene>
    <name evidence="8" type="ORF">EIG99_02255</name>
    <name evidence="7" type="ORF">I6J05_10855</name>
</gene>
<keyword evidence="4 6" id="KW-1133">Transmembrane helix</keyword>
<dbReference type="Proteomes" id="UP000595942">
    <property type="component" value="Chromosome"/>
</dbReference>
<feature type="transmembrane region" description="Helical" evidence="6">
    <location>
        <begin position="83"/>
        <end position="105"/>
    </location>
</feature>
<feature type="transmembrane region" description="Helical" evidence="6">
    <location>
        <begin position="12"/>
        <end position="33"/>
    </location>
</feature>
<dbReference type="AlphaFoldDB" id="A0A143PBI2"/>
<evidence type="ECO:0000313" key="10">
    <source>
        <dbReference type="Proteomes" id="UP000595942"/>
    </source>
</evidence>
<dbReference type="PANTHER" id="PTHR34857:SF2">
    <property type="entry name" value="SLL0384 PROTEIN"/>
    <property type="match status" value="1"/>
</dbReference>
<dbReference type="RefSeq" id="WP_047132288.1">
    <property type="nucleotide sequence ID" value="NZ_CP015114.1"/>
</dbReference>
<sequence length="231" mass="25988">MKSKKIDPRVKLLSLFLISFIAMTGTTVGNQIYPRLLIIIIPAFCLVYLGFNKLGSLCLILLFAGWYGESFPFGNQYSATNSLIFITANLITRFLPPALMGYILIKTTSVEEFIRALEKLRVPNTLTIPIAVMFRFLPVVFQESRNIKYAMRMRGVTLGQSLVHPIRYTEMRIVPLINSMVKISTELTAASLTRGLSAKTARTSIIQLKLTNEDKIFAILILVLAIIYYGI</sequence>
<evidence type="ECO:0000313" key="9">
    <source>
        <dbReference type="Proteomes" id="UP000293854"/>
    </source>
</evidence>
<proteinExistence type="predicted"/>
<dbReference type="OrthoDB" id="3730291at2"/>
<evidence type="ECO:0000256" key="2">
    <source>
        <dbReference type="ARBA" id="ARBA00022475"/>
    </source>
</evidence>
<dbReference type="GO" id="GO:0005886">
    <property type="term" value="C:plasma membrane"/>
    <property type="evidence" value="ECO:0007669"/>
    <property type="project" value="UniProtKB-ARBA"/>
</dbReference>
<dbReference type="KEGG" id="scv:A4G25_07670"/>
<evidence type="ECO:0000256" key="6">
    <source>
        <dbReference type="SAM" id="Phobius"/>
    </source>
</evidence>
<evidence type="ECO:0000313" key="8">
    <source>
        <dbReference type="EMBL" id="RZI03917.1"/>
    </source>
</evidence>
<feature type="transmembrane region" description="Helical" evidence="6">
    <location>
        <begin position="39"/>
        <end position="63"/>
    </location>
</feature>
<dbReference type="Proteomes" id="UP000293854">
    <property type="component" value="Unassembled WGS sequence"/>
</dbReference>
<reference evidence="8 9" key="1">
    <citation type="submission" date="2018-11" db="EMBL/GenBank/DDBJ databases">
        <title>Genomic profiling of Staphylococcus species from a Poultry farm system in KwaZulu-Natal, South Africa.</title>
        <authorList>
            <person name="Amoako D.G."/>
            <person name="Somboro A.M."/>
            <person name="Abia A.L.K."/>
            <person name="Bester L.A."/>
            <person name="Essack S.Y."/>
        </authorList>
    </citation>
    <scope>NUCLEOTIDE SEQUENCE [LARGE SCALE GENOMIC DNA]</scope>
    <source>
        <strain evidence="8 9">SA11</strain>
    </source>
</reference>
<evidence type="ECO:0000313" key="7">
    <source>
        <dbReference type="EMBL" id="QQS82392.1"/>
    </source>
</evidence>
<dbReference type="EMBL" id="CP068073">
    <property type="protein sequence ID" value="QQS82392.1"/>
    <property type="molecule type" value="Genomic_DNA"/>
</dbReference>
<evidence type="ECO:0000256" key="4">
    <source>
        <dbReference type="ARBA" id="ARBA00022989"/>
    </source>
</evidence>
<dbReference type="GeneID" id="93727741"/>
<dbReference type="Pfam" id="PF02361">
    <property type="entry name" value="CbiQ"/>
    <property type="match status" value="1"/>
</dbReference>
<organism evidence="8 9">
    <name type="scientific">Staphylococcus condimenti</name>
    <dbReference type="NCBI Taxonomy" id="70255"/>
    <lineage>
        <taxon>Bacteria</taxon>
        <taxon>Bacillati</taxon>
        <taxon>Bacillota</taxon>
        <taxon>Bacilli</taxon>
        <taxon>Bacillales</taxon>
        <taxon>Staphylococcaceae</taxon>
        <taxon>Staphylococcus</taxon>
    </lineage>
</organism>
<keyword evidence="2" id="KW-1003">Cell membrane</keyword>
<dbReference type="EMBL" id="RQTE01000044">
    <property type="protein sequence ID" value="RZI03917.1"/>
    <property type="molecule type" value="Genomic_DNA"/>
</dbReference>
<evidence type="ECO:0000256" key="5">
    <source>
        <dbReference type="ARBA" id="ARBA00023136"/>
    </source>
</evidence>